<dbReference type="EMBL" id="CABVPY010000003">
    <property type="protein sequence ID" value="VWB18428.1"/>
    <property type="molecule type" value="Genomic_DNA"/>
</dbReference>
<evidence type="ECO:0000313" key="5">
    <source>
        <dbReference type="Proteomes" id="UP000494170"/>
    </source>
</evidence>
<evidence type="ECO:0000256" key="2">
    <source>
        <dbReference type="PIRSR" id="PIRSR006386-1"/>
    </source>
</evidence>
<feature type="active site" description="Nucleophile" evidence="2">
    <location>
        <position position="13"/>
    </location>
</feature>
<dbReference type="EC" id="5.99.1.4" evidence="1"/>
<dbReference type="InterPro" id="IPR036249">
    <property type="entry name" value="Thioredoxin-like_sf"/>
</dbReference>
<protein>
    <recommendedName>
        <fullName evidence="1">2-hydroxychromene-2-carboxylate isomerase</fullName>
        <ecNumber evidence="1">5.99.1.4</ecNumber>
    </recommendedName>
</protein>
<dbReference type="Gene3D" id="3.40.30.10">
    <property type="entry name" value="Glutaredoxin"/>
    <property type="match status" value="1"/>
</dbReference>
<dbReference type="GO" id="GO:1901170">
    <property type="term" value="P:naphthalene catabolic process"/>
    <property type="evidence" value="ECO:0007669"/>
    <property type="project" value="InterPro"/>
</dbReference>
<dbReference type="CDD" id="cd03022">
    <property type="entry name" value="DsbA_HCCA_Iso"/>
    <property type="match status" value="1"/>
</dbReference>
<gene>
    <name evidence="4" type="ORF">BLA6863_00699</name>
</gene>
<dbReference type="RefSeq" id="WP_174937517.1">
    <property type="nucleotide sequence ID" value="NZ_CABVPY010000003.1"/>
</dbReference>
<dbReference type="InterPro" id="IPR044087">
    <property type="entry name" value="NahD-like"/>
</dbReference>
<dbReference type="InterPro" id="IPR014440">
    <property type="entry name" value="HCCAis_GSTk"/>
</dbReference>
<dbReference type="InterPro" id="IPR051924">
    <property type="entry name" value="GST_Kappa/NadH"/>
</dbReference>
<keyword evidence="1 4" id="KW-0413">Isomerase</keyword>
<dbReference type="GO" id="GO:0006749">
    <property type="term" value="P:glutathione metabolic process"/>
    <property type="evidence" value="ECO:0007669"/>
    <property type="project" value="TreeGrafter"/>
</dbReference>
<dbReference type="Proteomes" id="UP000494170">
    <property type="component" value="Unassembled WGS sequence"/>
</dbReference>
<evidence type="ECO:0000313" key="4">
    <source>
        <dbReference type="EMBL" id="VWB18428.1"/>
    </source>
</evidence>
<dbReference type="PANTHER" id="PTHR42943">
    <property type="entry name" value="GLUTATHIONE S-TRANSFERASE KAPPA"/>
    <property type="match status" value="1"/>
</dbReference>
<sequence length="199" mass="22217">MTIEFDFYFDYGSPTSYLADAQIQRIAADTGAIVNYRPVLLGGILKASGNASPMDVPLKRAWMMNDVTFFAKRYEVPFAFNPHFPVNTLNLMRGAIYAQGRGFLREYSDAIYSGMWVEQRNLAELSEVKDVLDARGISSSDIIEGIQDPEIKTKLIAVTDAAFKRGLFGAPVAFLGDTMFFGQDRIRFLEEAIRSISDA</sequence>
<dbReference type="PIRSF" id="PIRSF006386">
    <property type="entry name" value="HCCAis_GSTk"/>
    <property type="match status" value="1"/>
</dbReference>
<comment type="catalytic activity">
    <reaction evidence="1">
        <text>2-hydroxychromene-2-carboxylate = (3E)-4-(2-hydroxyphenyl)-2-oxobut-3-enoate</text>
        <dbReference type="Rhea" id="RHEA:27401"/>
        <dbReference type="ChEBI" id="CHEBI:59350"/>
        <dbReference type="ChEBI" id="CHEBI:59353"/>
        <dbReference type="EC" id="5.99.1.4"/>
    </reaction>
</comment>
<evidence type="ECO:0000259" key="3">
    <source>
        <dbReference type="Pfam" id="PF01323"/>
    </source>
</evidence>
<accession>A0A6P2HNG1</accession>
<dbReference type="AlphaFoldDB" id="A0A6P2HNG1"/>
<dbReference type="GO" id="GO:0004602">
    <property type="term" value="F:glutathione peroxidase activity"/>
    <property type="evidence" value="ECO:0007669"/>
    <property type="project" value="TreeGrafter"/>
</dbReference>
<name>A0A6P2HNG1_BURL3</name>
<comment type="similarity">
    <text evidence="1">Belongs to the GST superfamily. NadH family.</text>
</comment>
<dbReference type="PANTHER" id="PTHR42943:SF2">
    <property type="entry name" value="GLUTATHIONE S-TRANSFERASE KAPPA 1"/>
    <property type="match status" value="1"/>
</dbReference>
<reference evidence="4 5" key="1">
    <citation type="submission" date="2019-09" db="EMBL/GenBank/DDBJ databases">
        <authorList>
            <person name="Depoorter E."/>
        </authorList>
    </citation>
    <scope>NUCLEOTIDE SEQUENCE [LARGE SCALE GENOMIC DNA]</scope>
    <source>
        <strain evidence="4">LMG 6863</strain>
    </source>
</reference>
<organism evidence="4 5">
    <name type="scientific">Burkholderia lata (strain ATCC 17760 / DSM 23089 / LMG 22485 / NCIMB 9086 / R18194 / 383)</name>
    <dbReference type="NCBI Taxonomy" id="482957"/>
    <lineage>
        <taxon>Bacteria</taxon>
        <taxon>Pseudomonadati</taxon>
        <taxon>Pseudomonadota</taxon>
        <taxon>Betaproteobacteria</taxon>
        <taxon>Burkholderiales</taxon>
        <taxon>Burkholderiaceae</taxon>
        <taxon>Burkholderia</taxon>
        <taxon>Burkholderia cepacia complex</taxon>
    </lineage>
</organism>
<dbReference type="GO" id="GO:0018845">
    <property type="term" value="F:2-hydroxychromene-2-carboxylate isomerase activity"/>
    <property type="evidence" value="ECO:0007669"/>
    <property type="project" value="UniProtKB-UniRule"/>
</dbReference>
<dbReference type="GO" id="GO:0004364">
    <property type="term" value="F:glutathione transferase activity"/>
    <property type="evidence" value="ECO:0007669"/>
    <property type="project" value="TreeGrafter"/>
</dbReference>
<proteinExistence type="inferred from homology"/>
<evidence type="ECO:0000256" key="1">
    <source>
        <dbReference type="PIRNR" id="PIRNR006386"/>
    </source>
</evidence>
<feature type="domain" description="DSBA-like thioredoxin" evidence="3">
    <location>
        <begin position="6"/>
        <end position="193"/>
    </location>
</feature>
<dbReference type="Pfam" id="PF01323">
    <property type="entry name" value="DSBA"/>
    <property type="match status" value="1"/>
</dbReference>
<dbReference type="InterPro" id="IPR001853">
    <property type="entry name" value="DSBA-like_thioredoxin_dom"/>
</dbReference>
<dbReference type="SUPFAM" id="SSF52833">
    <property type="entry name" value="Thioredoxin-like"/>
    <property type="match status" value="1"/>
</dbReference>